<gene>
    <name evidence="2" type="ORF">METZ01_LOCUS356328</name>
</gene>
<reference evidence="2" key="1">
    <citation type="submission" date="2018-05" db="EMBL/GenBank/DDBJ databases">
        <authorList>
            <person name="Lanie J.A."/>
            <person name="Ng W.-L."/>
            <person name="Kazmierczak K.M."/>
            <person name="Andrzejewski T.M."/>
            <person name="Davidsen T.M."/>
            <person name="Wayne K.J."/>
            <person name="Tettelin H."/>
            <person name="Glass J.I."/>
            <person name="Rusch D."/>
            <person name="Podicherti R."/>
            <person name="Tsui H.-C.T."/>
            <person name="Winkler M.E."/>
        </authorList>
    </citation>
    <scope>NUCLEOTIDE SEQUENCE</scope>
</reference>
<dbReference type="EMBL" id="UINC01125560">
    <property type="protein sequence ID" value="SVD03474.1"/>
    <property type="molecule type" value="Genomic_DNA"/>
</dbReference>
<name>A0A382S0K4_9ZZZZ</name>
<dbReference type="AlphaFoldDB" id="A0A382S0K4"/>
<dbReference type="PANTHER" id="PTHR41252">
    <property type="entry name" value="BLR2505 PROTEIN"/>
    <property type="match status" value="1"/>
</dbReference>
<proteinExistence type="predicted"/>
<protein>
    <recommendedName>
        <fullName evidence="1">SnoaL-like domain-containing protein</fullName>
    </recommendedName>
</protein>
<feature type="domain" description="SnoaL-like" evidence="1">
    <location>
        <begin position="7"/>
        <end position="104"/>
    </location>
</feature>
<sequence>MSNIEIVQKAYEAFGAGDMEKLASLMSDDYVAILPEGALIGGTYKGANEFIQNCLGRIPSLWPDFNIEPINMYECGNVVFFHAKISANGKASETIHMSVIENGKYVKFQAFDDTALMNSVANS</sequence>
<evidence type="ECO:0000259" key="1">
    <source>
        <dbReference type="Pfam" id="PF12680"/>
    </source>
</evidence>
<dbReference type="InterPro" id="IPR037401">
    <property type="entry name" value="SnoaL-like"/>
</dbReference>
<dbReference type="InterPro" id="IPR032710">
    <property type="entry name" value="NTF2-like_dom_sf"/>
</dbReference>
<accession>A0A382S0K4</accession>
<dbReference type="Gene3D" id="3.10.450.50">
    <property type="match status" value="1"/>
</dbReference>
<dbReference type="SUPFAM" id="SSF54427">
    <property type="entry name" value="NTF2-like"/>
    <property type="match status" value="1"/>
</dbReference>
<dbReference type="Pfam" id="PF12680">
    <property type="entry name" value="SnoaL_2"/>
    <property type="match status" value="1"/>
</dbReference>
<evidence type="ECO:0000313" key="2">
    <source>
        <dbReference type="EMBL" id="SVD03474.1"/>
    </source>
</evidence>
<dbReference type="PANTHER" id="PTHR41252:SF1">
    <property type="entry name" value="BLR2505 PROTEIN"/>
    <property type="match status" value="1"/>
</dbReference>
<organism evidence="2">
    <name type="scientific">marine metagenome</name>
    <dbReference type="NCBI Taxonomy" id="408172"/>
    <lineage>
        <taxon>unclassified sequences</taxon>
        <taxon>metagenomes</taxon>
        <taxon>ecological metagenomes</taxon>
    </lineage>
</organism>